<dbReference type="EMBL" id="JACOPL010000004">
    <property type="protein sequence ID" value="MBC5724833.1"/>
    <property type="molecule type" value="Genomic_DNA"/>
</dbReference>
<feature type="transmembrane region" description="Helical" evidence="1">
    <location>
        <begin position="261"/>
        <end position="283"/>
    </location>
</feature>
<sequence length="722" mass="79109">MTSKSFSSKGLAGDSIRRSLWALVLSGVGFFLSLLLPVLMTMQRALEQKAYNLNNSPQYMEDAWQGALDQVAVLLGYNPFVKVTFVVMAVVCGVALFAYLHNRQKVDFYHSLPLSRTRLFANNFLTGALCTLSTYFVMLAITLACVYAMGFGEAADWGAIGGTVLCNLIFFLLIYALAVLTTIVCGNTVVTLLLLAWVYFSPLLVRMLQIAMLGKFYETYSSEGGLDGTIAAVRLCPVMEYFTVDGIRYGGVATLGQTGSAAGLLAGYLAAAAVVTALAVFLFRIRKSERAGTALAFDRSKLPIKVYICLIMSVAFGTLFNLIAGDFWFWPGLVIGAVLFHWIVEIIYAFDFRAIFAKPLHLAVMLVVLVGGILLMKADVTGYDTWLPDEGELEAVDVAAYSSREMLSEPENIAAVCRLAEIGVAMTAAEDAAPEGELQAQFGSFDDSFGITLKFRLNGGRMEARYYRLPQTEEVEALLVQLQTSAEYKQKKWDLFCLDNMTEDEVAVLMFTDNAGAFLGNLYDEPEKISEILETLREEELARQESSMPVFRLELAYENRQDGIRSASWSNIYVCEADTRTLALIKQLTGYEPQPQALTADQISTVEIGYVVQRDEEGTAWSNVTVTDAGDIEKLLENAVYADAMDIYNSVFYLGSGAPLMESTDTVNVYATLKDGDRTTELRYLLGTQPTDVIEKYRPDGAADEAAAVIGAAAAAEMPSVG</sequence>
<feature type="transmembrane region" description="Helical" evidence="1">
    <location>
        <begin position="329"/>
        <end position="348"/>
    </location>
</feature>
<feature type="transmembrane region" description="Helical" evidence="1">
    <location>
        <begin position="304"/>
        <end position="323"/>
    </location>
</feature>
<accession>A0A923LUC2</accession>
<proteinExistence type="predicted"/>
<keyword evidence="1" id="KW-0812">Transmembrane</keyword>
<keyword evidence="1" id="KW-0472">Membrane</keyword>
<feature type="transmembrane region" description="Helical" evidence="1">
    <location>
        <begin position="20"/>
        <end position="40"/>
    </location>
</feature>
<evidence type="ECO:0000313" key="2">
    <source>
        <dbReference type="EMBL" id="MBC5724833.1"/>
    </source>
</evidence>
<feature type="transmembrane region" description="Helical" evidence="1">
    <location>
        <begin position="192"/>
        <end position="212"/>
    </location>
</feature>
<dbReference type="AlphaFoldDB" id="A0A923LUC2"/>
<evidence type="ECO:0008006" key="4">
    <source>
        <dbReference type="Google" id="ProtNLM"/>
    </source>
</evidence>
<dbReference type="Proteomes" id="UP000606499">
    <property type="component" value="Unassembled WGS sequence"/>
</dbReference>
<feature type="transmembrane region" description="Helical" evidence="1">
    <location>
        <begin position="80"/>
        <end position="100"/>
    </location>
</feature>
<keyword evidence="3" id="KW-1185">Reference proteome</keyword>
<protein>
    <recommendedName>
        <fullName evidence="4">ABC transporter permease</fullName>
    </recommendedName>
</protein>
<dbReference type="RefSeq" id="WP_186949747.1">
    <property type="nucleotide sequence ID" value="NZ_JACOPL010000004.1"/>
</dbReference>
<feature type="transmembrane region" description="Helical" evidence="1">
    <location>
        <begin position="120"/>
        <end position="151"/>
    </location>
</feature>
<feature type="transmembrane region" description="Helical" evidence="1">
    <location>
        <begin position="360"/>
        <end position="378"/>
    </location>
</feature>
<reference evidence="2" key="1">
    <citation type="submission" date="2020-08" db="EMBL/GenBank/DDBJ databases">
        <title>Genome public.</title>
        <authorList>
            <person name="Liu C."/>
            <person name="Sun Q."/>
        </authorList>
    </citation>
    <scope>NUCLEOTIDE SEQUENCE</scope>
    <source>
        <strain evidence="2">NSJ-28</strain>
    </source>
</reference>
<organism evidence="2 3">
    <name type="scientific">Agathobaculum faecis</name>
    <dbReference type="NCBI Taxonomy" id="2763013"/>
    <lineage>
        <taxon>Bacteria</taxon>
        <taxon>Bacillati</taxon>
        <taxon>Bacillota</taxon>
        <taxon>Clostridia</taxon>
        <taxon>Eubacteriales</taxon>
        <taxon>Butyricicoccaceae</taxon>
        <taxon>Agathobaculum</taxon>
    </lineage>
</organism>
<keyword evidence="1" id="KW-1133">Transmembrane helix</keyword>
<gene>
    <name evidence="2" type="ORF">H8S45_05100</name>
</gene>
<comment type="caution">
    <text evidence="2">The sequence shown here is derived from an EMBL/GenBank/DDBJ whole genome shotgun (WGS) entry which is preliminary data.</text>
</comment>
<name>A0A923LUC2_9FIRM</name>
<feature type="transmembrane region" description="Helical" evidence="1">
    <location>
        <begin position="157"/>
        <end position="180"/>
    </location>
</feature>
<evidence type="ECO:0000256" key="1">
    <source>
        <dbReference type="SAM" id="Phobius"/>
    </source>
</evidence>
<evidence type="ECO:0000313" key="3">
    <source>
        <dbReference type="Proteomes" id="UP000606499"/>
    </source>
</evidence>